<organism evidence="2 3">
    <name type="scientific">Labeo rohita</name>
    <name type="common">Indian major carp</name>
    <name type="synonym">Cyprinus rohita</name>
    <dbReference type="NCBI Taxonomy" id="84645"/>
    <lineage>
        <taxon>Eukaryota</taxon>
        <taxon>Metazoa</taxon>
        <taxon>Chordata</taxon>
        <taxon>Craniata</taxon>
        <taxon>Vertebrata</taxon>
        <taxon>Euteleostomi</taxon>
        <taxon>Actinopterygii</taxon>
        <taxon>Neopterygii</taxon>
        <taxon>Teleostei</taxon>
        <taxon>Ostariophysi</taxon>
        <taxon>Cypriniformes</taxon>
        <taxon>Cyprinidae</taxon>
        <taxon>Labeoninae</taxon>
        <taxon>Labeonini</taxon>
        <taxon>Labeo</taxon>
    </lineage>
</organism>
<evidence type="ECO:0000313" key="2">
    <source>
        <dbReference type="EMBL" id="RXN15746.1"/>
    </source>
</evidence>
<accession>A0A498M8R5</accession>
<dbReference type="EMBL" id="QBIY01012829">
    <property type="protein sequence ID" value="RXN15746.1"/>
    <property type="molecule type" value="Genomic_DNA"/>
</dbReference>
<reference evidence="2 3" key="1">
    <citation type="submission" date="2018-03" db="EMBL/GenBank/DDBJ databases">
        <title>Draft genome sequence of Rohu Carp (Labeo rohita).</title>
        <authorList>
            <person name="Das P."/>
            <person name="Kushwaha B."/>
            <person name="Joshi C.G."/>
            <person name="Kumar D."/>
            <person name="Nagpure N.S."/>
            <person name="Sahoo L."/>
            <person name="Das S.P."/>
            <person name="Bit A."/>
            <person name="Patnaik S."/>
            <person name="Meher P.K."/>
            <person name="Jayasankar P."/>
            <person name="Koringa P.G."/>
            <person name="Patel N.V."/>
            <person name="Hinsu A.T."/>
            <person name="Kumar R."/>
            <person name="Pandey M."/>
            <person name="Agarwal S."/>
            <person name="Srivastava S."/>
            <person name="Singh M."/>
            <person name="Iquebal M.A."/>
            <person name="Jaiswal S."/>
            <person name="Angadi U.B."/>
            <person name="Kumar N."/>
            <person name="Raza M."/>
            <person name="Shah T.M."/>
            <person name="Rai A."/>
            <person name="Jena J.K."/>
        </authorList>
    </citation>
    <scope>NUCLEOTIDE SEQUENCE [LARGE SCALE GENOMIC DNA]</scope>
    <source>
        <strain evidence="2">DASCIFA01</strain>
        <tissue evidence="2">Testis</tissue>
    </source>
</reference>
<dbReference type="Proteomes" id="UP000290572">
    <property type="component" value="Unassembled WGS sequence"/>
</dbReference>
<proteinExistence type="predicted"/>
<feature type="region of interest" description="Disordered" evidence="1">
    <location>
        <begin position="181"/>
        <end position="226"/>
    </location>
</feature>
<name>A0A498M8R5_LABRO</name>
<evidence type="ECO:0000256" key="1">
    <source>
        <dbReference type="SAM" id="MobiDB-lite"/>
    </source>
</evidence>
<comment type="caution">
    <text evidence="2">The sequence shown here is derived from an EMBL/GenBank/DDBJ whole genome shotgun (WGS) entry which is preliminary data.</text>
</comment>
<dbReference type="AlphaFoldDB" id="A0A498M8R5"/>
<evidence type="ECO:0000313" key="3">
    <source>
        <dbReference type="Proteomes" id="UP000290572"/>
    </source>
</evidence>
<feature type="region of interest" description="Disordered" evidence="1">
    <location>
        <begin position="79"/>
        <end position="104"/>
    </location>
</feature>
<protein>
    <submittedName>
        <fullName evidence="2">Uncharacterized protein</fullName>
    </submittedName>
</protein>
<gene>
    <name evidence="2" type="ORF">ROHU_027908</name>
</gene>
<keyword evidence="3" id="KW-1185">Reference proteome</keyword>
<sequence>MPGEHVRRPQMVRGGTPQHKWAGLTRAQQLAALKPPAFPRRTGTLRCFTSRNRRRASPVSGSRAKSGFDIQETIIYKDTHARRPRQLRRPGPSGSRSSLLGAESLGKTERDLARALSHMFGRGRSPGQIFHGLLMYWKVCYSRLPRFPFQSGGEAGAMPRGLVVVRSGYVLIADTSALDSSRTMSETRGLNKHRGRSRSSFITGSDRGRAGDSSGIVLCERPQGET</sequence>
<feature type="compositionally biased region" description="Low complexity" evidence="1">
    <location>
        <begin position="89"/>
        <end position="101"/>
    </location>
</feature>